<protein>
    <submittedName>
        <fullName evidence="1">Uncharacterized protein</fullName>
    </submittedName>
</protein>
<dbReference type="AlphaFoldDB" id="A0A8T2TF78"/>
<evidence type="ECO:0000313" key="2">
    <source>
        <dbReference type="Proteomes" id="UP000825935"/>
    </source>
</evidence>
<sequence>MGVAYLSSALSMRYHMVHMRIPICHPSSGYDLLRFRSAEHLDIQVDMYLSSPFHMLLKRSASFSEVHKTAEKTQALLSDSPVKKVALRKPQHISCKERCFEKISHIYAD</sequence>
<comment type="caution">
    <text evidence="1">The sequence shown here is derived from an EMBL/GenBank/DDBJ whole genome shotgun (WGS) entry which is preliminary data.</text>
</comment>
<proteinExistence type="predicted"/>
<evidence type="ECO:0000313" key="1">
    <source>
        <dbReference type="EMBL" id="KAH7416363.1"/>
    </source>
</evidence>
<organism evidence="1 2">
    <name type="scientific">Ceratopteris richardii</name>
    <name type="common">Triangle waterfern</name>
    <dbReference type="NCBI Taxonomy" id="49495"/>
    <lineage>
        <taxon>Eukaryota</taxon>
        <taxon>Viridiplantae</taxon>
        <taxon>Streptophyta</taxon>
        <taxon>Embryophyta</taxon>
        <taxon>Tracheophyta</taxon>
        <taxon>Polypodiopsida</taxon>
        <taxon>Polypodiidae</taxon>
        <taxon>Polypodiales</taxon>
        <taxon>Pteridineae</taxon>
        <taxon>Pteridaceae</taxon>
        <taxon>Parkerioideae</taxon>
        <taxon>Ceratopteris</taxon>
    </lineage>
</organism>
<accession>A0A8T2TF78</accession>
<reference evidence="1" key="1">
    <citation type="submission" date="2021-08" db="EMBL/GenBank/DDBJ databases">
        <title>WGS assembly of Ceratopteris richardii.</title>
        <authorList>
            <person name="Marchant D.B."/>
            <person name="Chen G."/>
            <person name="Jenkins J."/>
            <person name="Shu S."/>
            <person name="Leebens-Mack J."/>
            <person name="Grimwood J."/>
            <person name="Schmutz J."/>
            <person name="Soltis P."/>
            <person name="Soltis D."/>
            <person name="Chen Z.-H."/>
        </authorList>
    </citation>
    <scope>NUCLEOTIDE SEQUENCE</scope>
    <source>
        <strain evidence="1">Whitten #5841</strain>
        <tissue evidence="1">Leaf</tissue>
    </source>
</reference>
<name>A0A8T2TF78_CERRI</name>
<keyword evidence="2" id="KW-1185">Reference proteome</keyword>
<gene>
    <name evidence="1" type="ORF">KP509_14G087700</name>
</gene>
<dbReference type="Proteomes" id="UP000825935">
    <property type="component" value="Chromosome 14"/>
</dbReference>
<dbReference type="EMBL" id="CM035419">
    <property type="protein sequence ID" value="KAH7416363.1"/>
    <property type="molecule type" value="Genomic_DNA"/>
</dbReference>